<keyword evidence="2" id="KW-1185">Reference proteome</keyword>
<organism evidence="1 2">
    <name type="scientific">Hymenobacter perfusus</name>
    <dbReference type="NCBI Taxonomy" id="1236770"/>
    <lineage>
        <taxon>Bacteria</taxon>
        <taxon>Pseudomonadati</taxon>
        <taxon>Bacteroidota</taxon>
        <taxon>Cytophagia</taxon>
        <taxon>Cytophagales</taxon>
        <taxon>Hymenobacteraceae</taxon>
        <taxon>Hymenobacter</taxon>
    </lineage>
</organism>
<evidence type="ECO:0000313" key="2">
    <source>
        <dbReference type="Proteomes" id="UP000270291"/>
    </source>
</evidence>
<dbReference type="RefSeq" id="WP_125440247.1">
    <property type="nucleotide sequence ID" value="NZ_RWIU01000008.1"/>
</dbReference>
<name>A0A428K1A7_9BACT</name>
<comment type="caution">
    <text evidence="1">The sequence shown here is derived from an EMBL/GenBank/DDBJ whole genome shotgun (WGS) entry which is preliminary data.</text>
</comment>
<protein>
    <submittedName>
        <fullName evidence="1">Uncharacterized protein</fullName>
    </submittedName>
</protein>
<evidence type="ECO:0000313" key="1">
    <source>
        <dbReference type="EMBL" id="RSK40175.1"/>
    </source>
</evidence>
<proteinExistence type="predicted"/>
<accession>A0A428K1A7</accession>
<sequence length="79" mass="9251">MLNTHPDEVEEIIEKFNTTINNTNNHSSNKIEKFMDKLEDHRLTYDNDDFLDNSAFNKGADNLESSDSFIEYMFNSLNN</sequence>
<dbReference type="Proteomes" id="UP000270291">
    <property type="component" value="Unassembled WGS sequence"/>
</dbReference>
<dbReference type="EMBL" id="RWIU01000008">
    <property type="protein sequence ID" value="RSK40175.1"/>
    <property type="molecule type" value="Genomic_DNA"/>
</dbReference>
<dbReference type="AlphaFoldDB" id="A0A428K1A7"/>
<reference evidence="1 2" key="1">
    <citation type="submission" date="2018-12" db="EMBL/GenBank/DDBJ databases">
        <authorList>
            <person name="Feng G."/>
            <person name="Zhu H."/>
        </authorList>
    </citation>
    <scope>NUCLEOTIDE SEQUENCE [LARGE SCALE GENOMIC DNA]</scope>
    <source>
        <strain evidence="1 2">LMG 26000</strain>
    </source>
</reference>
<gene>
    <name evidence="1" type="ORF">EI293_19595</name>
</gene>